<gene>
    <name evidence="1" type="ORF">HAX54_015452</name>
</gene>
<comment type="caution">
    <text evidence="1">The sequence shown here is derived from an EMBL/GenBank/DDBJ whole genome shotgun (WGS) entry which is preliminary data.</text>
</comment>
<organism evidence="1 2">
    <name type="scientific">Datura stramonium</name>
    <name type="common">Jimsonweed</name>
    <name type="synonym">Common thornapple</name>
    <dbReference type="NCBI Taxonomy" id="4076"/>
    <lineage>
        <taxon>Eukaryota</taxon>
        <taxon>Viridiplantae</taxon>
        <taxon>Streptophyta</taxon>
        <taxon>Embryophyta</taxon>
        <taxon>Tracheophyta</taxon>
        <taxon>Spermatophyta</taxon>
        <taxon>Magnoliopsida</taxon>
        <taxon>eudicotyledons</taxon>
        <taxon>Gunneridae</taxon>
        <taxon>Pentapetalae</taxon>
        <taxon>asterids</taxon>
        <taxon>lamiids</taxon>
        <taxon>Solanales</taxon>
        <taxon>Solanaceae</taxon>
        <taxon>Solanoideae</taxon>
        <taxon>Datureae</taxon>
        <taxon>Datura</taxon>
    </lineage>
</organism>
<sequence>MKEQQGSFALNSVKRCYLFDPQEDSYILSHALSLIRSFPYLEYLKIEVYNDGDIPTEESLILKHLSDVTFNHLRKVKLQCFTGRTYELQLIALANSPVLLRMIIHREYPDQNLLKQD</sequence>
<proteinExistence type="predicted"/>
<dbReference type="EMBL" id="JACEIK010001987">
    <property type="protein sequence ID" value="MCD7473542.1"/>
    <property type="molecule type" value="Genomic_DNA"/>
</dbReference>
<accession>A0ABS8TPW6</accession>
<dbReference type="Proteomes" id="UP000823775">
    <property type="component" value="Unassembled WGS sequence"/>
</dbReference>
<name>A0ABS8TPW6_DATST</name>
<evidence type="ECO:0000313" key="2">
    <source>
        <dbReference type="Proteomes" id="UP000823775"/>
    </source>
</evidence>
<evidence type="ECO:0008006" key="3">
    <source>
        <dbReference type="Google" id="ProtNLM"/>
    </source>
</evidence>
<reference evidence="1 2" key="1">
    <citation type="journal article" date="2021" name="BMC Genomics">
        <title>Datura genome reveals duplications of psychoactive alkaloid biosynthetic genes and high mutation rate following tissue culture.</title>
        <authorList>
            <person name="Rajewski A."/>
            <person name="Carter-House D."/>
            <person name="Stajich J."/>
            <person name="Litt A."/>
        </authorList>
    </citation>
    <scope>NUCLEOTIDE SEQUENCE [LARGE SCALE GENOMIC DNA]</scope>
    <source>
        <strain evidence="1">AR-01</strain>
    </source>
</reference>
<keyword evidence="2" id="KW-1185">Reference proteome</keyword>
<protein>
    <recommendedName>
        <fullName evidence="3">FBD domain-containing protein</fullName>
    </recommendedName>
</protein>
<evidence type="ECO:0000313" key="1">
    <source>
        <dbReference type="EMBL" id="MCD7473542.1"/>
    </source>
</evidence>